<feature type="site" description="Critical for catalysis" evidence="4">
    <location>
        <position position="133"/>
    </location>
</feature>
<dbReference type="PANTHER" id="PTHR43046:SF12">
    <property type="entry name" value="GDP-MANNOSE MANNOSYL HYDROLASE"/>
    <property type="match status" value="1"/>
</dbReference>
<dbReference type="STRING" id="1045558.SAMN05216175_11919"/>
<keyword evidence="1 6" id="KW-0479">Metal-binding</keyword>
<evidence type="ECO:0000256" key="7">
    <source>
        <dbReference type="PIRSR" id="PIRSR037599-4"/>
    </source>
</evidence>
<dbReference type="InterPro" id="IPR015797">
    <property type="entry name" value="NUDIX_hydrolase-like_dom_sf"/>
</dbReference>
<evidence type="ECO:0000313" key="9">
    <source>
        <dbReference type="EMBL" id="SFG92090.1"/>
    </source>
</evidence>
<dbReference type="PANTHER" id="PTHR43046">
    <property type="entry name" value="GDP-MANNOSE MANNOSYL HYDROLASE"/>
    <property type="match status" value="1"/>
</dbReference>
<evidence type="ECO:0000256" key="1">
    <source>
        <dbReference type="ARBA" id="ARBA00022723"/>
    </source>
</evidence>
<feature type="binding site" evidence="5">
    <location>
        <position position="42"/>
    </location>
    <ligand>
        <name>substrate</name>
    </ligand>
</feature>
<feature type="domain" description="Nudix hydrolase" evidence="8">
    <location>
        <begin position="19"/>
        <end position="161"/>
    </location>
</feature>
<evidence type="ECO:0000256" key="2">
    <source>
        <dbReference type="ARBA" id="ARBA00022801"/>
    </source>
</evidence>
<evidence type="ECO:0000259" key="8">
    <source>
        <dbReference type="PROSITE" id="PS51462"/>
    </source>
</evidence>
<dbReference type="Pfam" id="PF00293">
    <property type="entry name" value="NUDIX"/>
    <property type="match status" value="1"/>
</dbReference>
<evidence type="ECO:0000256" key="4">
    <source>
        <dbReference type="PIRSR" id="PIRSR037599-1"/>
    </source>
</evidence>
<feature type="binding site" evidence="5">
    <location>
        <position position="14"/>
    </location>
    <ligand>
        <name>substrate</name>
    </ligand>
</feature>
<dbReference type="PIRSF" id="PIRSF037599">
    <property type="entry name" value="GDPMH"/>
    <property type="match status" value="1"/>
</dbReference>
<dbReference type="AlphaFoldDB" id="A0A1I2VSG9"/>
<feature type="binding site" evidence="6">
    <location>
        <position position="75"/>
    </location>
    <ligand>
        <name>Mg(2+)</name>
        <dbReference type="ChEBI" id="CHEBI:18420"/>
    </ligand>
</feature>
<dbReference type="GO" id="GO:0046872">
    <property type="term" value="F:metal ion binding"/>
    <property type="evidence" value="ECO:0007669"/>
    <property type="project" value="UniProtKB-KW"/>
</dbReference>
<proteinExistence type="predicted"/>
<dbReference type="Gene3D" id="3.90.79.10">
    <property type="entry name" value="Nucleoside Triphosphate Pyrophosphohydrolase"/>
    <property type="match status" value="1"/>
</dbReference>
<dbReference type="SUPFAM" id="SSF55811">
    <property type="entry name" value="Nudix"/>
    <property type="match status" value="1"/>
</dbReference>
<keyword evidence="10" id="KW-1185">Reference proteome</keyword>
<reference evidence="10" key="1">
    <citation type="submission" date="2016-10" db="EMBL/GenBank/DDBJ databases">
        <authorList>
            <person name="Varghese N."/>
            <person name="Submissions S."/>
        </authorList>
    </citation>
    <scope>NUCLEOTIDE SEQUENCE [LARGE SCALE GENOMIC DNA]</scope>
    <source>
        <strain evidence="10">CGMCC 1.10971</strain>
    </source>
</reference>
<keyword evidence="2" id="KW-0378">Hydrolase</keyword>
<dbReference type="CDD" id="cd03430">
    <property type="entry name" value="NUDIX_GDPMH_NudD"/>
    <property type="match status" value="1"/>
</dbReference>
<dbReference type="InterPro" id="IPR000086">
    <property type="entry name" value="NUDIX_hydrolase_dom"/>
</dbReference>
<feature type="binding site" evidence="5">
    <location>
        <begin position="8"/>
        <end position="9"/>
    </location>
    <ligand>
        <name>substrate</name>
    </ligand>
</feature>
<dbReference type="InterPro" id="IPR033715">
    <property type="entry name" value="GDPMH"/>
</dbReference>
<dbReference type="PROSITE" id="PS00893">
    <property type="entry name" value="NUDIX_BOX"/>
    <property type="match status" value="1"/>
</dbReference>
<name>A0A1I2VSG9_9GAMM</name>
<evidence type="ECO:0000256" key="3">
    <source>
        <dbReference type="ARBA" id="ARBA00022842"/>
    </source>
</evidence>
<dbReference type="PROSITE" id="PS51462">
    <property type="entry name" value="NUDIX"/>
    <property type="match status" value="1"/>
</dbReference>
<feature type="binding site" evidence="6">
    <location>
        <position position="55"/>
    </location>
    <ligand>
        <name>Mg(2+)</name>
        <dbReference type="ChEBI" id="CHEBI:18420"/>
    </ligand>
</feature>
<dbReference type="InterPro" id="IPR020084">
    <property type="entry name" value="NUDIX_hydrolase_CS"/>
</dbReference>
<comment type="cofactor">
    <cofactor evidence="6">
        <name>Mg(2+)</name>
        <dbReference type="ChEBI" id="CHEBI:18420"/>
    </cofactor>
    <text evidence="6">Binds 1 Mg(2+) ion per subunit.</text>
</comment>
<dbReference type="RefSeq" id="WP_244889959.1">
    <property type="nucleotide sequence ID" value="NZ_FOOU01000019.1"/>
</dbReference>
<protein>
    <submittedName>
        <fullName evidence="9">Colanic acid biosynthesis protein WcaH</fullName>
    </submittedName>
</protein>
<sequence>MPEPANTFLSDEQFRTVVDLTPLISLDLIVKNQQGEILLGMRNNRPAQGFWFVPGGRVLKDETLAAAFLRLTQAELGIAIEMQQARHMGLYEHFYPDSIFGDKITTHYVVNAFELVLDTPLAALPEHLPKLQHSDYAWWLVSDLLAADVVHMHTKWYVKTK</sequence>
<dbReference type="Proteomes" id="UP000198623">
    <property type="component" value="Unassembled WGS sequence"/>
</dbReference>
<organism evidence="9 10">
    <name type="scientific">Neptunomonas qingdaonensis</name>
    <dbReference type="NCBI Taxonomy" id="1045558"/>
    <lineage>
        <taxon>Bacteria</taxon>
        <taxon>Pseudomonadati</taxon>
        <taxon>Pseudomonadota</taxon>
        <taxon>Gammaproteobacteria</taxon>
        <taxon>Oceanospirillales</taxon>
        <taxon>Oceanospirillaceae</taxon>
        <taxon>Neptunomonas</taxon>
    </lineage>
</organism>
<feature type="short sequence motif" description="Nudix box" evidence="7">
    <location>
        <begin position="56"/>
        <end position="77"/>
    </location>
</feature>
<dbReference type="EMBL" id="FOOU01000019">
    <property type="protein sequence ID" value="SFG92090.1"/>
    <property type="molecule type" value="Genomic_DNA"/>
</dbReference>
<feature type="binding site" evidence="6">
    <location>
        <position position="132"/>
    </location>
    <ligand>
        <name>Mg(2+)</name>
        <dbReference type="ChEBI" id="CHEBI:18420"/>
    </ligand>
</feature>
<dbReference type="NCBIfam" id="NF011963">
    <property type="entry name" value="PRK15434.1"/>
    <property type="match status" value="1"/>
</dbReference>
<dbReference type="GO" id="GO:0008727">
    <property type="term" value="F:GDP-mannose mannosyl hydrolase activity"/>
    <property type="evidence" value="ECO:0007669"/>
    <property type="project" value="InterPro"/>
</dbReference>
<keyword evidence="3 6" id="KW-0460">Magnesium</keyword>
<evidence type="ECO:0000256" key="6">
    <source>
        <dbReference type="PIRSR" id="PIRSR037599-3"/>
    </source>
</evidence>
<evidence type="ECO:0000313" key="10">
    <source>
        <dbReference type="Proteomes" id="UP000198623"/>
    </source>
</evidence>
<evidence type="ECO:0000256" key="5">
    <source>
        <dbReference type="PIRSR" id="PIRSR037599-2"/>
    </source>
</evidence>
<gene>
    <name evidence="9" type="ORF">SAMN05216175_11919</name>
</gene>
<accession>A0A1I2VSG9</accession>